<proteinExistence type="predicted"/>
<protein>
    <submittedName>
        <fullName evidence="3">Uncharacterized protein</fullName>
    </submittedName>
</protein>
<dbReference type="EMBL" id="KU377538">
    <property type="protein sequence ID" value="ANS71012.1"/>
    <property type="molecule type" value="Genomic_DNA"/>
</dbReference>
<keyword evidence="2" id="KW-1133">Transmembrane helix</keyword>
<feature type="transmembrane region" description="Helical" evidence="2">
    <location>
        <begin position="859"/>
        <end position="884"/>
    </location>
</feature>
<evidence type="ECO:0000313" key="3">
    <source>
        <dbReference type="EMBL" id="ANS71012.1"/>
    </source>
</evidence>
<name>A0A1B1MQZ4_NPVLD</name>
<dbReference type="Gene3D" id="3.40.30.160">
    <property type="entry name" value="Collagenase ColT, N-terminal domain"/>
    <property type="match status" value="1"/>
</dbReference>
<organismHost>
    <name type="scientific">Lepidoptera</name>
    <name type="common">moths &amp; butterflies</name>
    <dbReference type="NCBI Taxonomy" id="7088"/>
</organismHost>
<feature type="compositionally biased region" description="Low complexity" evidence="1">
    <location>
        <begin position="816"/>
        <end position="843"/>
    </location>
</feature>
<evidence type="ECO:0000256" key="1">
    <source>
        <dbReference type="SAM" id="MobiDB-lite"/>
    </source>
</evidence>
<reference evidence="3" key="1">
    <citation type="journal article" date="2016" name="J. Invertebr. Pathol.">
        <title>An alphabaculovirus isolated from dead Lymantria dispar larvae shows high genetic similarity to baculovirus previously isolated from Lymantria monacha - An example of adaptation to a new host.</title>
        <authorList>
            <person name="Rabalski L."/>
            <person name="Krejmer-Rabalska M."/>
            <person name="Skrzecz I."/>
            <person name="Wasag B."/>
            <person name="Szewczyk B."/>
        </authorList>
    </citation>
    <scope>NUCLEOTIDE SEQUENCE</scope>
    <source>
        <strain evidence="3">BNP</strain>
    </source>
</reference>
<evidence type="ECO:0000256" key="2">
    <source>
        <dbReference type="SAM" id="Phobius"/>
    </source>
</evidence>
<feature type="region of interest" description="Disordered" evidence="1">
    <location>
        <begin position="816"/>
        <end position="845"/>
    </location>
</feature>
<sequence length="925" mass="104802">MNLIATVVLTLVFGGGGGGRVATVIVAPGVADYSTNELVALLDDVCVPTRFGDAACSNRTLLESFDRARFDFRRGPDVKRYAVWLRFVNNMEFYAPLDAPRLMTILARRSDDLASINAGLTADMRDRADEMFRWTVDTWSRFHDRRFDRFLTTFASFRNLLNAFVLWCDDDDETDAEYFVRALLHGYRSVRKSFRGEPAQRRLIDEAALQTISLAFEYPLLRFDAETIRRLVYIHYVIDVKEVAERAPFAPYLTVVDKNTTMPHVDRFRIDSFTTFVVHHGVSNRTQVDLMRAEARFVHANFVRFFDTLNITLKFYPATAIDVFVHADKNAYRTTGPLWAIRTDNGGFTHISSQTNRITAHVYFEAFSALPRNFGHELHHTLLYAVDEVDNMPAWYVEGSANRYGNRACYAFDHDSLVFYANLSVARTSAAGYEDDYLYGMGSALVAFLHDWRPQQLRRMIRARNYTIVADATIEADFALYKQNKIHECERVKVQTAGDGGRHTALDVQNEYLQYIDGETFATCPNYIQFDFDDVAFLMTPLRLIKINKRRVDDRINAQREIAKAARAPPPLSRQDFEWFVAGAFKRALFYLGDERHHFRPDRSNYKYDSNVTCQRGATKQQLQKAILRFASKTAVWRNFHLFANKSSIGEARQALADYFSLRSKCTVFLNPPTNITTVSARLLAAGATDAIGAVRKLDALDVVQRVDLRRNSLLHLAALNNFEVYRLLESKFGQLTRTLTNLDNMTPQELSVYARNYRLQFNTKPPSSLCFTFVDAPPTTIITTTTTTTTTSSSTTTRKPTTKIAIAPTVITSSTSTSTSTSISTSGTSTSGTSTSTSTSTTASGVEMDLKKNNTTIWLWPLLALIVLVLINVTIYLTCYNINNTLVNKKIKKYNSCGNNNNNNNNNNNIIKSIHDECTIELNK</sequence>
<keyword evidence="2" id="KW-0812">Transmembrane</keyword>
<keyword evidence="2" id="KW-0472">Membrane</keyword>
<organism evidence="3">
    <name type="scientific">Lymantria dispar multicapsid nuclear polyhedrosis virus</name>
    <name type="common">LdMNPV</name>
    <dbReference type="NCBI Taxonomy" id="10449"/>
    <lineage>
        <taxon>Viruses</taxon>
        <taxon>Viruses incertae sedis</taxon>
        <taxon>Naldaviricetes</taxon>
        <taxon>Lefavirales</taxon>
        <taxon>Baculoviridae</taxon>
        <taxon>Alphabaculovirus</taxon>
        <taxon>Alphabaculovirus lydisparis</taxon>
    </lineage>
</organism>
<accession>A0A1B1MQZ4</accession>